<dbReference type="Gene3D" id="1.10.10.10">
    <property type="entry name" value="Winged helix-like DNA-binding domain superfamily/Winged helix DNA-binding domain"/>
    <property type="match status" value="1"/>
</dbReference>
<dbReference type="PANTHER" id="PTHR30126:SF25">
    <property type="entry name" value="HTH-TYPE TRANSCRIPTIONAL REGULATOR METR"/>
    <property type="match status" value="1"/>
</dbReference>
<evidence type="ECO:0000256" key="11">
    <source>
        <dbReference type="ARBA" id="ARBA00023167"/>
    </source>
</evidence>
<dbReference type="SUPFAM" id="SSF53850">
    <property type="entry name" value="Periplasmic binding protein-like II"/>
    <property type="match status" value="1"/>
</dbReference>
<dbReference type="Pfam" id="PF03466">
    <property type="entry name" value="LysR_substrate"/>
    <property type="match status" value="1"/>
</dbReference>
<dbReference type="InterPro" id="IPR037406">
    <property type="entry name" value="MetR_PBP2"/>
</dbReference>
<reference evidence="13 14" key="1">
    <citation type="journal article" date="2014" name="Genome Announc.">
        <title>Draft Genome Sequence of Moraxella bovoculi Strain 237T (ATCC BAA-1259T) Isolated from a Calf with Infectious Bovine Keratoconjunctivitis.</title>
        <authorList>
            <person name="Calcutt M.J."/>
            <person name="Foecking M.F."/>
            <person name="Martin N.T."/>
            <person name="Mhlanga-Mutangadura T."/>
            <person name="Reilly T.J."/>
        </authorList>
    </citation>
    <scope>NUCLEOTIDE SEQUENCE [LARGE SCALE GENOMIC DNA]</scope>
    <source>
        <strain evidence="13 14">237</strain>
    </source>
</reference>
<keyword evidence="5" id="KW-0678">Repressor</keyword>
<evidence type="ECO:0000256" key="3">
    <source>
        <dbReference type="ARBA" id="ARBA00019365"/>
    </source>
</evidence>
<dbReference type="eggNOG" id="COG0583">
    <property type="taxonomic scope" value="Bacteria"/>
</dbReference>
<keyword evidence="4" id="KW-0963">Cytoplasm</keyword>
<protein>
    <recommendedName>
        <fullName evidence="3">HTH-type transcriptional regulator MetR</fullName>
    </recommendedName>
</protein>
<dbReference type="PROSITE" id="PS50931">
    <property type="entry name" value="HTH_LYSR"/>
    <property type="match status" value="1"/>
</dbReference>
<keyword evidence="6" id="KW-0028">Amino-acid biosynthesis</keyword>
<sequence>MLEIRHLQMLSTLARHGSLATTADELNLTASAISHQLKELESFYDISLVNRRTRPVSFTPAGKLLLQLAGSILPQVARTKSDIKRLAHGQAGQLRLASECHSCFDWLMPILNVYRKEYSDVELDFTSGFEPEPHQMLIDGDIDLLITASNLPIEGILYEPLFTYESRLVLSPSHLLASHNTIEPKDLIDETLIAYPVEQKRLDIIAKFLEPNGAMPKQIRTTELTAMLIQLVASERGVAALPDWVASEYEKKGWVVSRPLGAGVYCQLYAAIRSDSQELAYMKGFLSLLENIQKP</sequence>
<comment type="subcellular location">
    <subcellularLocation>
        <location evidence="1">Cytoplasm</location>
    </subcellularLocation>
</comment>
<keyword evidence="9" id="KW-0010">Activator</keyword>
<evidence type="ECO:0000313" key="13">
    <source>
        <dbReference type="EMBL" id="KDN25108.1"/>
    </source>
</evidence>
<dbReference type="InterPro" id="IPR036390">
    <property type="entry name" value="WH_DNA-bd_sf"/>
</dbReference>
<keyword evidence="10" id="KW-0804">Transcription</keyword>
<organism evidence="13 14">
    <name type="scientific">Moraxella bovoculi 237</name>
    <dbReference type="NCBI Taxonomy" id="743974"/>
    <lineage>
        <taxon>Bacteria</taxon>
        <taxon>Pseudomonadati</taxon>
        <taxon>Pseudomonadota</taxon>
        <taxon>Gammaproteobacteria</taxon>
        <taxon>Moraxellales</taxon>
        <taxon>Moraxellaceae</taxon>
        <taxon>Moraxella</taxon>
    </lineage>
</organism>
<evidence type="ECO:0000256" key="2">
    <source>
        <dbReference type="ARBA" id="ARBA00009437"/>
    </source>
</evidence>
<dbReference type="RefSeq" id="WP_036364474.1">
    <property type="nucleotide sequence ID" value="NZ_AOMT01000022.1"/>
</dbReference>
<evidence type="ECO:0000256" key="7">
    <source>
        <dbReference type="ARBA" id="ARBA00023015"/>
    </source>
</evidence>
<dbReference type="AlphaFoldDB" id="A0A066ULN4"/>
<dbReference type="InterPro" id="IPR000847">
    <property type="entry name" value="LysR_HTH_N"/>
</dbReference>
<evidence type="ECO:0000256" key="8">
    <source>
        <dbReference type="ARBA" id="ARBA00023125"/>
    </source>
</evidence>
<evidence type="ECO:0000256" key="1">
    <source>
        <dbReference type="ARBA" id="ARBA00004496"/>
    </source>
</evidence>
<keyword evidence="7" id="KW-0805">Transcription regulation</keyword>
<dbReference type="Gene3D" id="3.40.190.10">
    <property type="entry name" value="Periplasmic binding protein-like II"/>
    <property type="match status" value="2"/>
</dbReference>
<proteinExistence type="inferred from homology"/>
<dbReference type="CDD" id="cd08441">
    <property type="entry name" value="PBP2_MetR"/>
    <property type="match status" value="1"/>
</dbReference>
<dbReference type="GO" id="GO:0005737">
    <property type="term" value="C:cytoplasm"/>
    <property type="evidence" value="ECO:0007669"/>
    <property type="project" value="UniProtKB-SubCell"/>
</dbReference>
<accession>A0A066ULN4</accession>
<keyword evidence="11" id="KW-0486">Methionine biosynthesis</keyword>
<keyword evidence="14" id="KW-1185">Reference proteome</keyword>
<name>A0A066ULN4_9GAMM</name>
<dbReference type="EMBL" id="AOMT01000022">
    <property type="protein sequence ID" value="KDN25108.1"/>
    <property type="molecule type" value="Genomic_DNA"/>
</dbReference>
<evidence type="ECO:0000259" key="12">
    <source>
        <dbReference type="PROSITE" id="PS50931"/>
    </source>
</evidence>
<comment type="caution">
    <text evidence="13">The sequence shown here is derived from an EMBL/GenBank/DDBJ whole genome shotgun (WGS) entry which is preliminary data.</text>
</comment>
<comment type="similarity">
    <text evidence="2">Belongs to the LysR transcriptional regulatory family.</text>
</comment>
<dbReference type="PANTHER" id="PTHR30126">
    <property type="entry name" value="HTH-TYPE TRANSCRIPTIONAL REGULATOR"/>
    <property type="match status" value="1"/>
</dbReference>
<evidence type="ECO:0000256" key="5">
    <source>
        <dbReference type="ARBA" id="ARBA00022491"/>
    </source>
</evidence>
<keyword evidence="8" id="KW-0238">DNA-binding</keyword>
<dbReference type="InterPro" id="IPR036388">
    <property type="entry name" value="WH-like_DNA-bd_sf"/>
</dbReference>
<dbReference type="OrthoDB" id="155872at2"/>
<dbReference type="Proteomes" id="UP000035860">
    <property type="component" value="Unassembled WGS sequence"/>
</dbReference>
<evidence type="ECO:0000256" key="6">
    <source>
        <dbReference type="ARBA" id="ARBA00022605"/>
    </source>
</evidence>
<dbReference type="SUPFAM" id="SSF46785">
    <property type="entry name" value="Winged helix' DNA-binding domain"/>
    <property type="match status" value="1"/>
</dbReference>
<dbReference type="GO" id="GO:0000976">
    <property type="term" value="F:transcription cis-regulatory region binding"/>
    <property type="evidence" value="ECO:0007669"/>
    <property type="project" value="TreeGrafter"/>
</dbReference>
<dbReference type="GO" id="GO:0009086">
    <property type="term" value="P:methionine biosynthetic process"/>
    <property type="evidence" value="ECO:0007669"/>
    <property type="project" value="UniProtKB-KW"/>
</dbReference>
<evidence type="ECO:0000256" key="9">
    <source>
        <dbReference type="ARBA" id="ARBA00023159"/>
    </source>
</evidence>
<dbReference type="InterPro" id="IPR005119">
    <property type="entry name" value="LysR_subst-bd"/>
</dbReference>
<evidence type="ECO:0000313" key="14">
    <source>
        <dbReference type="Proteomes" id="UP000035860"/>
    </source>
</evidence>
<feature type="domain" description="HTH lysR-type" evidence="12">
    <location>
        <begin position="2"/>
        <end position="59"/>
    </location>
</feature>
<dbReference type="GO" id="GO:0003700">
    <property type="term" value="F:DNA-binding transcription factor activity"/>
    <property type="evidence" value="ECO:0007669"/>
    <property type="project" value="InterPro"/>
</dbReference>
<gene>
    <name evidence="13" type="ORF">MBO_04834</name>
</gene>
<evidence type="ECO:0000256" key="4">
    <source>
        <dbReference type="ARBA" id="ARBA00022490"/>
    </source>
</evidence>
<dbReference type="Pfam" id="PF00126">
    <property type="entry name" value="HTH_1"/>
    <property type="match status" value="1"/>
</dbReference>
<evidence type="ECO:0000256" key="10">
    <source>
        <dbReference type="ARBA" id="ARBA00023163"/>
    </source>
</evidence>